<dbReference type="VEuPathDB" id="VectorBase:HLOH_055927"/>
<dbReference type="Proteomes" id="UP000821853">
    <property type="component" value="Chromosome 10"/>
</dbReference>
<gene>
    <name evidence="1" type="ORF">HPB48_021724</name>
</gene>
<dbReference type="AlphaFoldDB" id="A0A9J6FE10"/>
<name>A0A9J6FE10_HAELO</name>
<dbReference type="OrthoDB" id="6480474at2759"/>
<organism evidence="1 2">
    <name type="scientific">Haemaphysalis longicornis</name>
    <name type="common">Bush tick</name>
    <dbReference type="NCBI Taxonomy" id="44386"/>
    <lineage>
        <taxon>Eukaryota</taxon>
        <taxon>Metazoa</taxon>
        <taxon>Ecdysozoa</taxon>
        <taxon>Arthropoda</taxon>
        <taxon>Chelicerata</taxon>
        <taxon>Arachnida</taxon>
        <taxon>Acari</taxon>
        <taxon>Parasitiformes</taxon>
        <taxon>Ixodida</taxon>
        <taxon>Ixodoidea</taxon>
        <taxon>Ixodidae</taxon>
        <taxon>Haemaphysalinae</taxon>
        <taxon>Haemaphysalis</taxon>
    </lineage>
</organism>
<proteinExistence type="predicted"/>
<reference evidence="1 2" key="1">
    <citation type="journal article" date="2020" name="Cell">
        <title>Large-Scale Comparative Analyses of Tick Genomes Elucidate Their Genetic Diversity and Vector Capacities.</title>
        <authorList>
            <consortium name="Tick Genome and Microbiome Consortium (TIGMIC)"/>
            <person name="Jia N."/>
            <person name="Wang J."/>
            <person name="Shi W."/>
            <person name="Du L."/>
            <person name="Sun Y."/>
            <person name="Zhan W."/>
            <person name="Jiang J.F."/>
            <person name="Wang Q."/>
            <person name="Zhang B."/>
            <person name="Ji P."/>
            <person name="Bell-Sakyi L."/>
            <person name="Cui X.M."/>
            <person name="Yuan T.T."/>
            <person name="Jiang B.G."/>
            <person name="Yang W.F."/>
            <person name="Lam T.T."/>
            <person name="Chang Q.C."/>
            <person name="Ding S.J."/>
            <person name="Wang X.J."/>
            <person name="Zhu J.G."/>
            <person name="Ruan X.D."/>
            <person name="Zhao L."/>
            <person name="Wei J.T."/>
            <person name="Ye R.Z."/>
            <person name="Que T.C."/>
            <person name="Du C.H."/>
            <person name="Zhou Y.H."/>
            <person name="Cheng J.X."/>
            <person name="Dai P.F."/>
            <person name="Guo W.B."/>
            <person name="Han X.H."/>
            <person name="Huang E.J."/>
            <person name="Li L.F."/>
            <person name="Wei W."/>
            <person name="Gao Y.C."/>
            <person name="Liu J.Z."/>
            <person name="Shao H.Z."/>
            <person name="Wang X."/>
            <person name="Wang C.C."/>
            <person name="Yang T.C."/>
            <person name="Huo Q.B."/>
            <person name="Li W."/>
            <person name="Chen H.Y."/>
            <person name="Chen S.E."/>
            <person name="Zhou L.G."/>
            <person name="Ni X.B."/>
            <person name="Tian J.H."/>
            <person name="Sheng Y."/>
            <person name="Liu T."/>
            <person name="Pan Y.S."/>
            <person name="Xia L.Y."/>
            <person name="Li J."/>
            <person name="Zhao F."/>
            <person name="Cao W.C."/>
        </authorList>
    </citation>
    <scope>NUCLEOTIDE SEQUENCE [LARGE SCALE GENOMIC DNA]</scope>
    <source>
        <strain evidence="1">HaeL-2018</strain>
    </source>
</reference>
<comment type="caution">
    <text evidence="1">The sequence shown here is derived from an EMBL/GenBank/DDBJ whole genome shotgun (WGS) entry which is preliminary data.</text>
</comment>
<evidence type="ECO:0000313" key="1">
    <source>
        <dbReference type="EMBL" id="KAH9364462.1"/>
    </source>
</evidence>
<protein>
    <submittedName>
        <fullName evidence="1">Uncharacterized protein</fullName>
    </submittedName>
</protein>
<sequence>MSHQQEHRSETFLSYMERISDLKDDQRFVTVMVDEIYIKSYFDYKRGNITGVALNQNEAANSKKLHTSCQLHKLGVEFLHKTLKDVICGPQEIGYRVVSETRYTYSNAYEITG</sequence>
<keyword evidence="2" id="KW-1185">Reference proteome</keyword>
<dbReference type="EMBL" id="JABSTR010000002">
    <property type="protein sequence ID" value="KAH9364462.1"/>
    <property type="molecule type" value="Genomic_DNA"/>
</dbReference>
<accession>A0A9J6FE10</accession>
<evidence type="ECO:0000313" key="2">
    <source>
        <dbReference type="Proteomes" id="UP000821853"/>
    </source>
</evidence>